<evidence type="ECO:0000259" key="2">
    <source>
        <dbReference type="PROSITE" id="PS51173"/>
    </source>
</evidence>
<name>A0A6F8YMM3_9ACTN</name>
<dbReference type="AlphaFoldDB" id="A0A6F8YMM3"/>
<evidence type="ECO:0000313" key="4">
    <source>
        <dbReference type="Proteomes" id="UP000503011"/>
    </source>
</evidence>
<keyword evidence="4" id="KW-1185">Reference proteome</keyword>
<gene>
    <name evidence="3" type="ORF">Psuf_045310</name>
</gene>
<accession>A0A6F8YMM3</accession>
<feature type="compositionally biased region" description="Basic residues" evidence="1">
    <location>
        <begin position="167"/>
        <end position="179"/>
    </location>
</feature>
<dbReference type="KEGG" id="psuu:Psuf_045310"/>
<dbReference type="SMART" id="SM00637">
    <property type="entry name" value="CBD_II"/>
    <property type="match status" value="1"/>
</dbReference>
<feature type="compositionally biased region" description="Low complexity" evidence="1">
    <location>
        <begin position="142"/>
        <end position="158"/>
    </location>
</feature>
<sequence>MRLVSSRTRKQRLAIGAVAVLGLGGLSVIQALPASAAAGCSVTYTVTNSWNNGFQGEIAIRNVGDAWTSWNLTFSYANGQRVTQGWGGRFTQSGTQVTVANESWNGAVPNGGSVTPGFLGSHTGTNTNPTAFAVNGVACTGSPVTSNPTTGGPTSTPTTRPPTTPPRPRRRRTRRRRRPDRAPRTRTWVAVAT</sequence>
<proteinExistence type="predicted"/>
<evidence type="ECO:0000256" key="1">
    <source>
        <dbReference type="SAM" id="MobiDB-lite"/>
    </source>
</evidence>
<dbReference type="Pfam" id="PF00553">
    <property type="entry name" value="CBM_2"/>
    <property type="match status" value="1"/>
</dbReference>
<dbReference type="Proteomes" id="UP000503011">
    <property type="component" value="Chromosome"/>
</dbReference>
<feature type="domain" description="CBM2" evidence="2">
    <location>
        <begin position="33"/>
        <end position="142"/>
    </location>
</feature>
<evidence type="ECO:0000313" key="3">
    <source>
        <dbReference type="EMBL" id="BCB87218.1"/>
    </source>
</evidence>
<dbReference type="GO" id="GO:0030247">
    <property type="term" value="F:polysaccharide binding"/>
    <property type="evidence" value="ECO:0007669"/>
    <property type="project" value="UniProtKB-UniRule"/>
</dbReference>
<dbReference type="GO" id="GO:0004553">
    <property type="term" value="F:hydrolase activity, hydrolyzing O-glycosyl compounds"/>
    <property type="evidence" value="ECO:0007669"/>
    <property type="project" value="InterPro"/>
</dbReference>
<organism evidence="3 4">
    <name type="scientific">Phytohabitans suffuscus</name>
    <dbReference type="NCBI Taxonomy" id="624315"/>
    <lineage>
        <taxon>Bacteria</taxon>
        <taxon>Bacillati</taxon>
        <taxon>Actinomycetota</taxon>
        <taxon>Actinomycetes</taxon>
        <taxon>Micromonosporales</taxon>
        <taxon>Micromonosporaceae</taxon>
    </lineage>
</organism>
<dbReference type="PROSITE" id="PS51173">
    <property type="entry name" value="CBM2"/>
    <property type="match status" value="1"/>
</dbReference>
<dbReference type="InterPro" id="IPR008965">
    <property type="entry name" value="CBM2/CBM3_carb-bd_dom_sf"/>
</dbReference>
<reference evidence="3 4" key="2">
    <citation type="submission" date="2020-03" db="EMBL/GenBank/DDBJ databases">
        <authorList>
            <person name="Ichikawa N."/>
            <person name="Kimura A."/>
            <person name="Kitahashi Y."/>
            <person name="Uohara A."/>
        </authorList>
    </citation>
    <scope>NUCLEOTIDE SEQUENCE [LARGE SCALE GENOMIC DNA]</scope>
    <source>
        <strain evidence="3 4">NBRC 105367</strain>
    </source>
</reference>
<reference evidence="3 4" key="1">
    <citation type="submission" date="2020-03" db="EMBL/GenBank/DDBJ databases">
        <title>Whole genome shotgun sequence of Phytohabitans suffuscus NBRC 105367.</title>
        <authorList>
            <person name="Komaki H."/>
            <person name="Tamura T."/>
        </authorList>
    </citation>
    <scope>NUCLEOTIDE SEQUENCE [LARGE SCALE GENOMIC DNA]</scope>
    <source>
        <strain evidence="3 4">NBRC 105367</strain>
    </source>
</reference>
<dbReference type="EMBL" id="AP022871">
    <property type="protein sequence ID" value="BCB87218.1"/>
    <property type="molecule type" value="Genomic_DNA"/>
</dbReference>
<dbReference type="InterPro" id="IPR001919">
    <property type="entry name" value="CBD2"/>
</dbReference>
<dbReference type="InterPro" id="IPR012291">
    <property type="entry name" value="CBM2_carb-bd_dom_sf"/>
</dbReference>
<dbReference type="SUPFAM" id="SSF49384">
    <property type="entry name" value="Carbohydrate-binding domain"/>
    <property type="match status" value="1"/>
</dbReference>
<protein>
    <recommendedName>
        <fullName evidence="2">CBM2 domain-containing protein</fullName>
    </recommendedName>
</protein>
<dbReference type="GO" id="GO:0005975">
    <property type="term" value="P:carbohydrate metabolic process"/>
    <property type="evidence" value="ECO:0007669"/>
    <property type="project" value="InterPro"/>
</dbReference>
<feature type="region of interest" description="Disordered" evidence="1">
    <location>
        <begin position="142"/>
        <end position="193"/>
    </location>
</feature>
<dbReference type="Gene3D" id="2.60.40.290">
    <property type="match status" value="1"/>
</dbReference>